<dbReference type="AlphaFoldDB" id="A0A6N4RA85"/>
<proteinExistence type="inferred from homology"/>
<organism evidence="3 4">
    <name type="scientific">Blastochloris viridis</name>
    <name type="common">Rhodopseudomonas viridis</name>
    <dbReference type="NCBI Taxonomy" id="1079"/>
    <lineage>
        <taxon>Bacteria</taxon>
        <taxon>Pseudomonadati</taxon>
        <taxon>Pseudomonadota</taxon>
        <taxon>Alphaproteobacteria</taxon>
        <taxon>Hyphomicrobiales</taxon>
        <taxon>Blastochloridaceae</taxon>
        <taxon>Blastochloris</taxon>
    </lineage>
</organism>
<dbReference type="NCBIfam" id="NF001159">
    <property type="entry name" value="PRK00150.1-3"/>
    <property type="match status" value="1"/>
</dbReference>
<dbReference type="Proteomes" id="UP000320948">
    <property type="component" value="Unassembled WGS sequence"/>
</dbReference>
<keyword evidence="2" id="KW-0648">Protein biosynthesis</keyword>
<dbReference type="GO" id="GO:0046872">
    <property type="term" value="F:metal ion binding"/>
    <property type="evidence" value="ECO:0007669"/>
    <property type="project" value="UniProtKB-KW"/>
</dbReference>
<evidence type="ECO:0000313" key="4">
    <source>
        <dbReference type="Proteomes" id="UP000320948"/>
    </source>
</evidence>
<dbReference type="InterPro" id="IPR023635">
    <property type="entry name" value="Peptide_deformylase"/>
</dbReference>
<evidence type="ECO:0000256" key="1">
    <source>
        <dbReference type="ARBA" id="ARBA00010759"/>
    </source>
</evidence>
<dbReference type="GO" id="GO:0042586">
    <property type="term" value="F:peptide deformylase activity"/>
    <property type="evidence" value="ECO:0007669"/>
    <property type="project" value="UniProtKB-UniRule"/>
</dbReference>
<dbReference type="SUPFAM" id="SSF56420">
    <property type="entry name" value="Peptide deformylase"/>
    <property type="match status" value="1"/>
</dbReference>
<dbReference type="HAMAP" id="MF_00163">
    <property type="entry name" value="Pep_deformylase"/>
    <property type="match status" value="1"/>
</dbReference>
<comment type="caution">
    <text evidence="3">The sequence shown here is derived from an EMBL/GenBank/DDBJ whole genome shotgun (WGS) entry which is preliminary data.</text>
</comment>
<protein>
    <recommendedName>
        <fullName evidence="2">Peptide deformylase</fullName>
        <shortName evidence="2">PDF</shortName>
        <ecNumber evidence="2">3.5.1.88</ecNumber>
    </recommendedName>
    <alternativeName>
        <fullName evidence="2">Polypeptide deformylase</fullName>
    </alternativeName>
</protein>
<comment type="cofactor">
    <cofactor evidence="2">
        <name>Fe(2+)</name>
        <dbReference type="ChEBI" id="CHEBI:29033"/>
    </cofactor>
    <text evidence="2">Binds 1 Fe(2+) ion.</text>
</comment>
<dbReference type="InterPro" id="IPR036821">
    <property type="entry name" value="Peptide_deformylase_sf"/>
</dbReference>
<dbReference type="PANTHER" id="PTHR10458:SF22">
    <property type="entry name" value="PEPTIDE DEFORMYLASE"/>
    <property type="match status" value="1"/>
</dbReference>
<comment type="catalytic activity">
    <reaction evidence="2">
        <text>N-terminal N-formyl-L-methionyl-[peptide] + H2O = N-terminal L-methionyl-[peptide] + formate</text>
        <dbReference type="Rhea" id="RHEA:24420"/>
        <dbReference type="Rhea" id="RHEA-COMP:10639"/>
        <dbReference type="Rhea" id="RHEA-COMP:10640"/>
        <dbReference type="ChEBI" id="CHEBI:15377"/>
        <dbReference type="ChEBI" id="CHEBI:15740"/>
        <dbReference type="ChEBI" id="CHEBI:49298"/>
        <dbReference type="ChEBI" id="CHEBI:64731"/>
        <dbReference type="EC" id="3.5.1.88"/>
    </reaction>
</comment>
<feature type="binding site" evidence="2">
    <location>
        <position position="151"/>
    </location>
    <ligand>
        <name>Fe cation</name>
        <dbReference type="ChEBI" id="CHEBI:24875"/>
    </ligand>
</feature>
<feature type="active site" evidence="2">
    <location>
        <position position="148"/>
    </location>
</feature>
<dbReference type="EC" id="3.5.1.88" evidence="2"/>
<accession>A0A6N4RA85</accession>
<dbReference type="PANTHER" id="PTHR10458">
    <property type="entry name" value="PEPTIDE DEFORMYLASE"/>
    <property type="match status" value="1"/>
</dbReference>
<reference evidence="3 4" key="1">
    <citation type="journal article" date="2017" name="Nat. Commun.">
        <title>In situ click chemistry generation of cyclooxygenase-2 inhibitors.</title>
        <authorList>
            <person name="Bhardwaj A."/>
            <person name="Kaur J."/>
            <person name="Wuest M."/>
            <person name="Wuest F."/>
        </authorList>
    </citation>
    <scope>NUCLEOTIDE SEQUENCE [LARGE SCALE GENOMIC DNA]</scope>
    <source>
        <strain evidence="3">S2_018_000_R2_106</strain>
    </source>
</reference>
<dbReference type="Pfam" id="PF01327">
    <property type="entry name" value="Pep_deformylase"/>
    <property type="match status" value="1"/>
</dbReference>
<evidence type="ECO:0000256" key="2">
    <source>
        <dbReference type="HAMAP-Rule" id="MF_00163"/>
    </source>
</evidence>
<dbReference type="NCBIfam" id="TIGR00079">
    <property type="entry name" value="pept_deformyl"/>
    <property type="match status" value="1"/>
</dbReference>
<dbReference type="GO" id="GO:0006412">
    <property type="term" value="P:translation"/>
    <property type="evidence" value="ECO:0007669"/>
    <property type="project" value="UniProtKB-UniRule"/>
</dbReference>
<gene>
    <name evidence="2 3" type="primary">def</name>
    <name evidence="3" type="ORF">DI628_04475</name>
</gene>
<dbReference type="PRINTS" id="PR01576">
    <property type="entry name" value="PDEFORMYLASE"/>
</dbReference>
<dbReference type="EMBL" id="VAFM01000001">
    <property type="protein sequence ID" value="TKW61881.1"/>
    <property type="molecule type" value="Genomic_DNA"/>
</dbReference>
<comment type="similarity">
    <text evidence="1 2">Belongs to the polypeptide deformylase family.</text>
</comment>
<feature type="binding site" evidence="2">
    <location>
        <position position="147"/>
    </location>
    <ligand>
        <name>Fe cation</name>
        <dbReference type="ChEBI" id="CHEBI:24875"/>
    </ligand>
</feature>
<keyword evidence="2 3" id="KW-0378">Hydrolase</keyword>
<feature type="binding site" evidence="2">
    <location>
        <position position="105"/>
    </location>
    <ligand>
        <name>Fe cation</name>
        <dbReference type="ChEBI" id="CHEBI:24875"/>
    </ligand>
</feature>
<comment type="function">
    <text evidence="2">Removes the formyl group from the N-terminal Met of newly synthesized proteins. Requires at least a dipeptide for an efficient rate of reaction. N-terminal L-methionine is a prerequisite for activity but the enzyme has broad specificity at other positions.</text>
</comment>
<evidence type="ECO:0000313" key="3">
    <source>
        <dbReference type="EMBL" id="TKW61881.1"/>
    </source>
</evidence>
<name>A0A6N4RA85_BLAVI</name>
<dbReference type="Gene3D" id="3.90.45.10">
    <property type="entry name" value="Peptide deformylase"/>
    <property type="match status" value="1"/>
</dbReference>
<sequence>MTSTTDLYPILLQPHKTLSAAAEDAPGATPETLAILEKMLATVYRADGVGLAAPQVDVSQRLFVMDIGELRADGKRDYSIKRPKFYINPKITWSSDETVSHQEGCLSLPGLWADVVRPSKVTVAYMDRDGQLVEETIDGLEAVCVQHEIDHLDGIIFTQRVSKLRRDIAMGKWAKLRKDIIKNGAEFDVLAQESGLIPARKK</sequence>
<dbReference type="CDD" id="cd00487">
    <property type="entry name" value="Pep_deformylase"/>
    <property type="match status" value="1"/>
</dbReference>
<keyword evidence="2" id="KW-0408">Iron</keyword>
<keyword evidence="2" id="KW-0479">Metal-binding</keyword>
<dbReference type="PIRSF" id="PIRSF004749">
    <property type="entry name" value="Pep_def"/>
    <property type="match status" value="1"/>
</dbReference>